<keyword evidence="3" id="KW-1185">Reference proteome</keyword>
<proteinExistence type="predicted"/>
<organism evidence="2 3">
    <name type="scientific">Alistipes hominis</name>
    <dbReference type="NCBI Taxonomy" id="2763015"/>
    <lineage>
        <taxon>Bacteria</taxon>
        <taxon>Pseudomonadati</taxon>
        <taxon>Bacteroidota</taxon>
        <taxon>Bacteroidia</taxon>
        <taxon>Bacteroidales</taxon>
        <taxon>Rikenellaceae</taxon>
        <taxon>Alistipes</taxon>
    </lineage>
</organism>
<evidence type="ECO:0000313" key="2">
    <source>
        <dbReference type="EMBL" id="MBC5616602.1"/>
    </source>
</evidence>
<accession>A0ABR7CLZ3</accession>
<protein>
    <submittedName>
        <fullName evidence="2">Crp/Fnr family transcriptional regulator</fullName>
    </submittedName>
</protein>
<dbReference type="Proteomes" id="UP000636891">
    <property type="component" value="Unassembled WGS sequence"/>
</dbReference>
<evidence type="ECO:0000259" key="1">
    <source>
        <dbReference type="Pfam" id="PF00027"/>
    </source>
</evidence>
<reference evidence="2 3" key="1">
    <citation type="submission" date="2020-08" db="EMBL/GenBank/DDBJ databases">
        <title>Genome public.</title>
        <authorList>
            <person name="Liu C."/>
            <person name="Sun Q."/>
        </authorList>
    </citation>
    <scope>NUCLEOTIDE SEQUENCE [LARGE SCALE GENOMIC DNA]</scope>
    <source>
        <strain evidence="2 3">New-7</strain>
    </source>
</reference>
<name>A0ABR7CLZ3_9BACT</name>
<dbReference type="Pfam" id="PF00027">
    <property type="entry name" value="cNMP_binding"/>
    <property type="match status" value="1"/>
</dbReference>
<dbReference type="InterPro" id="IPR014710">
    <property type="entry name" value="RmlC-like_jellyroll"/>
</dbReference>
<dbReference type="SUPFAM" id="SSF51206">
    <property type="entry name" value="cAMP-binding domain-like"/>
    <property type="match status" value="1"/>
</dbReference>
<gene>
    <name evidence="2" type="ORF">H8S08_06160</name>
</gene>
<dbReference type="EMBL" id="JACOOK010000003">
    <property type="protein sequence ID" value="MBC5616602.1"/>
    <property type="molecule type" value="Genomic_DNA"/>
</dbReference>
<dbReference type="InterPro" id="IPR000595">
    <property type="entry name" value="cNMP-bd_dom"/>
</dbReference>
<sequence length="188" mass="21939">MEEFIKKMREAYPVSDGALQLFLRHTERVTLPKGHLLIRDGVVEKYSYFIVRGFARGFLYRDGKDATIWFATAGMLLLSMNAYLFRSSGYENVELLEECDLLKISNETLDGLFEKEVELANWGRRMSDRIILRMERLFVERYFLTAAERYRLLVEREPEILQKAPLRDIASYLGISQVSLSRIRAGVQ</sequence>
<evidence type="ECO:0000313" key="3">
    <source>
        <dbReference type="Proteomes" id="UP000636891"/>
    </source>
</evidence>
<dbReference type="InterPro" id="IPR018490">
    <property type="entry name" value="cNMP-bd_dom_sf"/>
</dbReference>
<dbReference type="Gene3D" id="2.60.120.10">
    <property type="entry name" value="Jelly Rolls"/>
    <property type="match status" value="1"/>
</dbReference>
<feature type="domain" description="Cyclic nucleotide-binding" evidence="1">
    <location>
        <begin position="29"/>
        <end position="115"/>
    </location>
</feature>
<dbReference type="RefSeq" id="WP_118657164.1">
    <property type="nucleotide sequence ID" value="NZ_JACOOK010000003.1"/>
</dbReference>
<comment type="caution">
    <text evidence="2">The sequence shown here is derived from an EMBL/GenBank/DDBJ whole genome shotgun (WGS) entry which is preliminary data.</text>
</comment>